<evidence type="ECO:0000256" key="1">
    <source>
        <dbReference type="ARBA" id="ARBA00022741"/>
    </source>
</evidence>
<dbReference type="PANTHER" id="PTHR32309">
    <property type="entry name" value="TYROSINE-PROTEIN KINASE"/>
    <property type="match status" value="1"/>
</dbReference>
<evidence type="ECO:0000256" key="3">
    <source>
        <dbReference type="SAM" id="Phobius"/>
    </source>
</evidence>
<evidence type="ECO:0000256" key="2">
    <source>
        <dbReference type="ARBA" id="ARBA00022840"/>
    </source>
</evidence>
<keyword evidence="3" id="KW-1133">Transmembrane helix</keyword>
<dbReference type="GO" id="GO:0005886">
    <property type="term" value="C:plasma membrane"/>
    <property type="evidence" value="ECO:0007669"/>
    <property type="project" value="TreeGrafter"/>
</dbReference>
<sequence>MSRETYETYSAEPEKIDLIAFLAEYFQAFRKFFLGVLILVILMGGGSFLTAKLRYQPMYEAYTSFVVGSNRAVGYSYYDNVTAQQLGKTFPYIVTSGVLKDVVARDLQVGAVTSQIEASVMENTNLFTIRVKDSSPDTAYRVLQSVITNYPEVAEYIIGATTLTVVDDSGVPVSPINSQDAVHAGMIGAAAGLAVALLLVFIYVRTRKTIRQADDVKKLTNAAFLGNLPEAKIKKRSNVKEQTITICNPKVPDSFKEAMQLIRTRTEDGIGKADCPVLLVTSSVPGEGKTTVAVNLAEAFAKKKYRVVLLDGDLRNPSVLKCIGLSERKGRGIIGVLKGQISLDEALTDYRDLSLKILPGVGSTQNPAGLLRSARMKTLIEELKEDADLLIIDTPPCGVLSDASLLGGIADSAVLVVHQGTTKDREVQRALEFFEDSQIPVCGYVLNGVPEGATGYGYSTYGGYGYGKYGYGYGKYGYGKEKEGRKSNQSVKE</sequence>
<keyword evidence="1" id="KW-0547">Nucleotide-binding</keyword>
<dbReference type="RefSeq" id="WP_055266463.1">
    <property type="nucleotide sequence ID" value="NZ_CZAL01000007.1"/>
</dbReference>
<dbReference type="EC" id="2.7.10.2" evidence="4"/>
<gene>
    <name evidence="4" type="primary">ywqD_1</name>
    <name evidence="4" type="ORF">ERS852498_01565</name>
</gene>
<organism evidence="4 5">
    <name type="scientific">Fusicatenibacter saccharivorans</name>
    <dbReference type="NCBI Taxonomy" id="1150298"/>
    <lineage>
        <taxon>Bacteria</taxon>
        <taxon>Bacillati</taxon>
        <taxon>Bacillota</taxon>
        <taxon>Clostridia</taxon>
        <taxon>Lachnospirales</taxon>
        <taxon>Lachnospiraceae</taxon>
        <taxon>Fusicatenibacter</taxon>
    </lineage>
</organism>
<dbReference type="InterPro" id="IPR033756">
    <property type="entry name" value="YlxH/NBP35"/>
</dbReference>
<protein>
    <submittedName>
        <fullName evidence="4">Tyrosine-protein kinase YwqD</fullName>
        <ecNumber evidence="4">2.7.10.2</ecNumber>
    </submittedName>
</protein>
<dbReference type="CDD" id="cd05387">
    <property type="entry name" value="BY-kinase"/>
    <property type="match status" value="1"/>
</dbReference>
<dbReference type="Gene3D" id="3.40.50.300">
    <property type="entry name" value="P-loop containing nucleotide triphosphate hydrolases"/>
    <property type="match status" value="1"/>
</dbReference>
<dbReference type="InterPro" id="IPR050445">
    <property type="entry name" value="Bact_polysacc_biosynth/exp"/>
</dbReference>
<dbReference type="AlphaFoldDB" id="A0A174LKL4"/>
<dbReference type="InterPro" id="IPR005702">
    <property type="entry name" value="Wzc-like_C"/>
</dbReference>
<dbReference type="EMBL" id="CZAL01000007">
    <property type="protein sequence ID" value="CUP24663.1"/>
    <property type="molecule type" value="Genomic_DNA"/>
</dbReference>
<keyword evidence="3" id="KW-0472">Membrane</keyword>
<reference evidence="4 5" key="1">
    <citation type="submission" date="2015-09" db="EMBL/GenBank/DDBJ databases">
        <authorList>
            <consortium name="Pathogen Informatics"/>
        </authorList>
    </citation>
    <scope>NUCLEOTIDE SEQUENCE [LARGE SCALE GENOMIC DNA]</scope>
    <source>
        <strain evidence="4 5">2789STDY5834885</strain>
    </source>
</reference>
<feature type="transmembrane region" description="Helical" evidence="3">
    <location>
        <begin position="32"/>
        <end position="51"/>
    </location>
</feature>
<keyword evidence="3" id="KW-0812">Transmembrane</keyword>
<proteinExistence type="predicted"/>
<dbReference type="GO" id="GO:0005524">
    <property type="term" value="F:ATP binding"/>
    <property type="evidence" value="ECO:0007669"/>
    <property type="project" value="UniProtKB-KW"/>
</dbReference>
<dbReference type="Pfam" id="PF10609">
    <property type="entry name" value="ParA"/>
    <property type="match status" value="1"/>
</dbReference>
<dbReference type="NCBIfam" id="TIGR01007">
    <property type="entry name" value="eps_fam"/>
    <property type="match status" value="1"/>
</dbReference>
<keyword evidence="4" id="KW-0418">Kinase</keyword>
<accession>A0A174LKL4</accession>
<dbReference type="SUPFAM" id="SSF52540">
    <property type="entry name" value="P-loop containing nucleoside triphosphate hydrolases"/>
    <property type="match status" value="1"/>
</dbReference>
<name>A0A174LKL4_9FIRM</name>
<dbReference type="InterPro" id="IPR027417">
    <property type="entry name" value="P-loop_NTPase"/>
</dbReference>
<evidence type="ECO:0000313" key="4">
    <source>
        <dbReference type="EMBL" id="CUP24663.1"/>
    </source>
</evidence>
<evidence type="ECO:0000313" key="5">
    <source>
        <dbReference type="Proteomes" id="UP000095709"/>
    </source>
</evidence>
<keyword evidence="4" id="KW-0808">Transferase</keyword>
<dbReference type="Proteomes" id="UP000095709">
    <property type="component" value="Unassembled WGS sequence"/>
</dbReference>
<keyword evidence="2" id="KW-0067">ATP-binding</keyword>
<dbReference type="GO" id="GO:0004715">
    <property type="term" value="F:non-membrane spanning protein tyrosine kinase activity"/>
    <property type="evidence" value="ECO:0007669"/>
    <property type="project" value="UniProtKB-EC"/>
</dbReference>
<dbReference type="PANTHER" id="PTHR32309:SF31">
    <property type="entry name" value="CAPSULAR EXOPOLYSACCHARIDE FAMILY"/>
    <property type="match status" value="1"/>
</dbReference>
<feature type="transmembrane region" description="Helical" evidence="3">
    <location>
        <begin position="181"/>
        <end position="204"/>
    </location>
</feature>